<evidence type="ECO:0000256" key="6">
    <source>
        <dbReference type="ARBA" id="ARBA00023033"/>
    </source>
</evidence>
<dbReference type="InterPro" id="IPR036188">
    <property type="entry name" value="FAD/NAD-bd_sf"/>
</dbReference>
<dbReference type="STRING" id="448386.A0A2V3IVD6"/>
<evidence type="ECO:0000256" key="1">
    <source>
        <dbReference type="ARBA" id="ARBA00001974"/>
    </source>
</evidence>
<keyword evidence="7" id="KW-0812">Transmembrane</keyword>
<dbReference type="SUPFAM" id="SSF51905">
    <property type="entry name" value="FAD/NAD(P)-binding domain"/>
    <property type="match status" value="1"/>
</dbReference>
<keyword evidence="7" id="KW-1133">Transmembrane helix</keyword>
<reference evidence="9 10" key="1">
    <citation type="journal article" date="2018" name="Mol. Biol. Evol.">
        <title>Analysis of the draft genome of the red seaweed Gracilariopsis chorda provides insights into genome size evolution in Rhodophyta.</title>
        <authorList>
            <person name="Lee J."/>
            <person name="Yang E.C."/>
            <person name="Graf L."/>
            <person name="Yang J.H."/>
            <person name="Qiu H."/>
            <person name="Zel Zion U."/>
            <person name="Chan C.X."/>
            <person name="Stephens T.G."/>
            <person name="Weber A.P.M."/>
            <person name="Boo G.H."/>
            <person name="Boo S.M."/>
            <person name="Kim K.M."/>
            <person name="Shin Y."/>
            <person name="Jung M."/>
            <person name="Lee S.J."/>
            <person name="Yim H.S."/>
            <person name="Lee J.H."/>
            <person name="Bhattacharya D."/>
            <person name="Yoon H.S."/>
        </authorList>
    </citation>
    <scope>NUCLEOTIDE SEQUENCE [LARGE SCALE GENOMIC DNA]</scope>
    <source>
        <strain evidence="9 10">SKKU-2015</strain>
        <tissue evidence="9">Whole body</tissue>
    </source>
</reference>
<evidence type="ECO:0000256" key="4">
    <source>
        <dbReference type="ARBA" id="ARBA00022857"/>
    </source>
</evidence>
<dbReference type="Proteomes" id="UP000247409">
    <property type="component" value="Unassembled WGS sequence"/>
</dbReference>
<protein>
    <recommendedName>
        <fullName evidence="8">FAD-binding domain-containing protein</fullName>
    </recommendedName>
</protein>
<dbReference type="EMBL" id="NBIV01000044">
    <property type="protein sequence ID" value="PXF46092.1"/>
    <property type="molecule type" value="Genomic_DNA"/>
</dbReference>
<dbReference type="Pfam" id="PF01494">
    <property type="entry name" value="FAD_binding_3"/>
    <property type="match status" value="1"/>
</dbReference>
<dbReference type="AlphaFoldDB" id="A0A2V3IVD6"/>
<comment type="caution">
    <text evidence="9">The sequence shown here is derived from an EMBL/GenBank/DDBJ whole genome shotgun (WGS) entry which is preliminary data.</text>
</comment>
<comment type="cofactor">
    <cofactor evidence="1">
        <name>FAD</name>
        <dbReference type="ChEBI" id="CHEBI:57692"/>
    </cofactor>
</comment>
<organism evidence="9 10">
    <name type="scientific">Gracilariopsis chorda</name>
    <dbReference type="NCBI Taxonomy" id="448386"/>
    <lineage>
        <taxon>Eukaryota</taxon>
        <taxon>Rhodophyta</taxon>
        <taxon>Florideophyceae</taxon>
        <taxon>Rhodymeniophycidae</taxon>
        <taxon>Gracilariales</taxon>
        <taxon>Gracilariaceae</taxon>
        <taxon>Gracilariopsis</taxon>
    </lineage>
</organism>
<keyword evidence="4" id="KW-0521">NADP</keyword>
<evidence type="ECO:0000313" key="9">
    <source>
        <dbReference type="EMBL" id="PXF46092.1"/>
    </source>
</evidence>
<feature type="transmembrane region" description="Helical" evidence="7">
    <location>
        <begin position="405"/>
        <end position="424"/>
    </location>
</feature>
<keyword evidence="7" id="KW-0472">Membrane</keyword>
<keyword evidence="3" id="KW-0274">FAD</keyword>
<dbReference type="PANTHER" id="PTHR46028">
    <property type="entry name" value="KYNURENINE 3-MONOOXYGENASE"/>
    <property type="match status" value="1"/>
</dbReference>
<sequence>MSQLPNLLESLRAKAYYLNDEHKQVVDEDGTVRRISIAFPSPDEPNMTFTRPWLAHTLRDHVQHQCPSVSSFYGYGALQVQFNDDGILVQTFADGSKRSFRTNMLLVCDGGSSSSVHQLRVAEEEGLVTSTSGFTYIAKSSASPPLHRKTIMTSPEFTERFCPDESHPGRINFFGATKDTPHNRVFNITAYRVPLGPGELGERSMVSVVLHKNRSLWGVDNAQGLCDIAQENFPHTIVTDIIDEYNVKEFLRTRTSNYRPIRVLRSVTGTTTSGSGVIVMGDVAHSFSPELGQGFSAASEDVGILRVILSDPYDGKQAIKTLMQRYEKQRMADVRALVRIHMHGATYLLDQNKTMEKLSINNAKMRAVLSRWFPGSMFNAIRGQMFQDLSYAEILRRADLTTARIWVSLAFTGLLLSYLTPGVFR</sequence>
<feature type="domain" description="FAD-binding" evidence="8">
    <location>
        <begin position="93"/>
        <end position="339"/>
    </location>
</feature>
<dbReference type="PANTHER" id="PTHR46028:SF2">
    <property type="entry name" value="KYNURENINE 3-MONOOXYGENASE"/>
    <property type="match status" value="1"/>
</dbReference>
<evidence type="ECO:0000256" key="2">
    <source>
        <dbReference type="ARBA" id="ARBA00022630"/>
    </source>
</evidence>
<keyword evidence="6" id="KW-0503">Monooxygenase</keyword>
<dbReference type="GO" id="GO:0070189">
    <property type="term" value="P:kynurenine metabolic process"/>
    <property type="evidence" value="ECO:0007669"/>
    <property type="project" value="TreeGrafter"/>
</dbReference>
<evidence type="ECO:0000259" key="8">
    <source>
        <dbReference type="Pfam" id="PF01494"/>
    </source>
</evidence>
<keyword evidence="5" id="KW-0560">Oxidoreductase</keyword>
<proteinExistence type="predicted"/>
<keyword evidence="10" id="KW-1185">Reference proteome</keyword>
<evidence type="ECO:0000256" key="3">
    <source>
        <dbReference type="ARBA" id="ARBA00022827"/>
    </source>
</evidence>
<evidence type="ECO:0000256" key="5">
    <source>
        <dbReference type="ARBA" id="ARBA00023002"/>
    </source>
</evidence>
<evidence type="ECO:0000256" key="7">
    <source>
        <dbReference type="SAM" id="Phobius"/>
    </source>
</evidence>
<dbReference type="OrthoDB" id="5755at2759"/>
<dbReference type="GO" id="GO:0004502">
    <property type="term" value="F:kynurenine 3-monooxygenase activity"/>
    <property type="evidence" value="ECO:0007669"/>
    <property type="project" value="TreeGrafter"/>
</dbReference>
<dbReference type="GO" id="GO:0071949">
    <property type="term" value="F:FAD binding"/>
    <property type="evidence" value="ECO:0007669"/>
    <property type="project" value="InterPro"/>
</dbReference>
<dbReference type="Gene3D" id="3.50.50.60">
    <property type="entry name" value="FAD/NAD(P)-binding domain"/>
    <property type="match status" value="1"/>
</dbReference>
<dbReference type="InterPro" id="IPR002938">
    <property type="entry name" value="FAD-bd"/>
</dbReference>
<accession>A0A2V3IVD6</accession>
<keyword evidence="2" id="KW-0285">Flavoprotein</keyword>
<name>A0A2V3IVD6_9FLOR</name>
<evidence type="ECO:0000313" key="10">
    <source>
        <dbReference type="Proteomes" id="UP000247409"/>
    </source>
</evidence>
<gene>
    <name evidence="9" type="ORF">BWQ96_04098</name>
</gene>